<name>A0A4R9BX28_9MICO</name>
<protein>
    <recommendedName>
        <fullName evidence="3">Ester cyclase</fullName>
    </recommendedName>
</protein>
<proteinExistence type="predicted"/>
<dbReference type="EMBL" id="SOHM01000012">
    <property type="protein sequence ID" value="TFD92055.1"/>
    <property type="molecule type" value="Genomic_DNA"/>
</dbReference>
<accession>A0A4R9BX28</accession>
<dbReference type="InterPro" id="IPR032710">
    <property type="entry name" value="NTF2-like_dom_sf"/>
</dbReference>
<evidence type="ECO:0000313" key="2">
    <source>
        <dbReference type="Proteomes" id="UP000298468"/>
    </source>
</evidence>
<reference evidence="1 2" key="1">
    <citation type="submission" date="2019-03" db="EMBL/GenBank/DDBJ databases">
        <title>Genomics of glacier-inhabiting Cryobacterium strains.</title>
        <authorList>
            <person name="Liu Q."/>
            <person name="Xin Y.-H."/>
        </authorList>
    </citation>
    <scope>NUCLEOTIDE SEQUENCE [LARGE SCALE GENOMIC DNA]</scope>
    <source>
        <strain evidence="1 2">Sr59</strain>
    </source>
</reference>
<comment type="caution">
    <text evidence="1">The sequence shown here is derived from an EMBL/GenBank/DDBJ whole genome shotgun (WGS) entry which is preliminary data.</text>
</comment>
<dbReference type="InterPro" id="IPR009959">
    <property type="entry name" value="Cyclase_SnoaL-like"/>
</dbReference>
<dbReference type="GO" id="GO:0030638">
    <property type="term" value="P:polyketide metabolic process"/>
    <property type="evidence" value="ECO:0007669"/>
    <property type="project" value="InterPro"/>
</dbReference>
<dbReference type="Proteomes" id="UP000298468">
    <property type="component" value="Unassembled WGS sequence"/>
</dbReference>
<keyword evidence="2" id="KW-1185">Reference proteome</keyword>
<dbReference type="OrthoDB" id="9182871at2"/>
<dbReference type="AlphaFoldDB" id="A0A4R9BX28"/>
<sequence>MNPYQNAHALTARQVFEVLATGDLRLAQQVAHPEFCNREAAVAPSAASNPGPGGLLASSAWMRHAFSDLHFTIIDSAENHDFVWLRLRMTGVQTGAFVQYTGGELAQAIPPTGRTIDVEQIHVLEMRDGLVIGHEAVRDDVTMLGQLGVFPPSPAAGLRMLGWSLVGFARREARAVSAEADRAASMIVGRADV</sequence>
<evidence type="ECO:0000313" key="1">
    <source>
        <dbReference type="EMBL" id="TFD92055.1"/>
    </source>
</evidence>
<dbReference type="PANTHER" id="PTHR38436">
    <property type="entry name" value="POLYKETIDE CYCLASE SNOAL-LIKE DOMAIN"/>
    <property type="match status" value="1"/>
</dbReference>
<organism evidence="1 2">
    <name type="scientific">Cryobacterium lactosi</name>
    <dbReference type="NCBI Taxonomy" id="1259202"/>
    <lineage>
        <taxon>Bacteria</taxon>
        <taxon>Bacillati</taxon>
        <taxon>Actinomycetota</taxon>
        <taxon>Actinomycetes</taxon>
        <taxon>Micrococcales</taxon>
        <taxon>Microbacteriaceae</taxon>
        <taxon>Cryobacterium</taxon>
    </lineage>
</organism>
<gene>
    <name evidence="1" type="ORF">E3T61_06995</name>
</gene>
<dbReference type="RefSeq" id="WP_134640167.1">
    <property type="nucleotide sequence ID" value="NZ_SOHM01000012.1"/>
</dbReference>
<dbReference type="Gene3D" id="3.10.450.50">
    <property type="match status" value="1"/>
</dbReference>
<dbReference type="Pfam" id="PF07366">
    <property type="entry name" value="SnoaL"/>
    <property type="match status" value="1"/>
</dbReference>
<dbReference type="PANTHER" id="PTHR38436:SF1">
    <property type="entry name" value="ESTER CYCLASE"/>
    <property type="match status" value="1"/>
</dbReference>
<dbReference type="SUPFAM" id="SSF54427">
    <property type="entry name" value="NTF2-like"/>
    <property type="match status" value="1"/>
</dbReference>
<evidence type="ECO:0008006" key="3">
    <source>
        <dbReference type="Google" id="ProtNLM"/>
    </source>
</evidence>